<dbReference type="PROSITE" id="PS51502">
    <property type="entry name" value="S_R_A_B_BARREL"/>
    <property type="match status" value="1"/>
</dbReference>
<dbReference type="SMART" id="SM00886">
    <property type="entry name" value="Dabb"/>
    <property type="match status" value="1"/>
</dbReference>
<name>A0A518CMR8_9PLAN</name>
<accession>A0A518CMR8</accession>
<dbReference type="EMBL" id="CP036281">
    <property type="protein sequence ID" value="QDU80526.1"/>
    <property type="molecule type" value="Genomic_DNA"/>
</dbReference>
<evidence type="ECO:0000259" key="1">
    <source>
        <dbReference type="PROSITE" id="PS51502"/>
    </source>
</evidence>
<reference evidence="2 3" key="1">
    <citation type="submission" date="2019-02" db="EMBL/GenBank/DDBJ databases">
        <title>Deep-cultivation of Planctomycetes and their phenomic and genomic characterization uncovers novel biology.</title>
        <authorList>
            <person name="Wiegand S."/>
            <person name="Jogler M."/>
            <person name="Boedeker C."/>
            <person name="Pinto D."/>
            <person name="Vollmers J."/>
            <person name="Rivas-Marin E."/>
            <person name="Kohn T."/>
            <person name="Peeters S.H."/>
            <person name="Heuer A."/>
            <person name="Rast P."/>
            <person name="Oberbeckmann S."/>
            <person name="Bunk B."/>
            <person name="Jeske O."/>
            <person name="Meyerdierks A."/>
            <person name="Storesund J.E."/>
            <person name="Kallscheuer N."/>
            <person name="Luecker S."/>
            <person name="Lage O.M."/>
            <person name="Pohl T."/>
            <person name="Merkel B.J."/>
            <person name="Hornburger P."/>
            <person name="Mueller R.-W."/>
            <person name="Bruemmer F."/>
            <person name="Labrenz M."/>
            <person name="Spormann A.M."/>
            <person name="Op den Camp H."/>
            <person name="Overmann J."/>
            <person name="Amann R."/>
            <person name="Jetten M.S.M."/>
            <person name="Mascher T."/>
            <person name="Medema M.H."/>
            <person name="Devos D.P."/>
            <person name="Kaster A.-K."/>
            <person name="Ovreas L."/>
            <person name="Rohde M."/>
            <person name="Galperin M.Y."/>
            <person name="Jogler C."/>
        </authorList>
    </citation>
    <scope>NUCLEOTIDE SEQUENCE [LARGE SCALE GENOMIC DNA]</scope>
    <source>
        <strain evidence="2 3">Pla110</strain>
    </source>
</reference>
<dbReference type="Gene3D" id="3.30.70.100">
    <property type="match status" value="1"/>
</dbReference>
<dbReference type="InterPro" id="IPR011008">
    <property type="entry name" value="Dimeric_a/b-barrel"/>
</dbReference>
<dbReference type="RefSeq" id="WP_144995795.1">
    <property type="nucleotide sequence ID" value="NZ_CP036281.1"/>
</dbReference>
<organism evidence="2 3">
    <name type="scientific">Polystyrenella longa</name>
    <dbReference type="NCBI Taxonomy" id="2528007"/>
    <lineage>
        <taxon>Bacteria</taxon>
        <taxon>Pseudomonadati</taxon>
        <taxon>Planctomycetota</taxon>
        <taxon>Planctomycetia</taxon>
        <taxon>Planctomycetales</taxon>
        <taxon>Planctomycetaceae</taxon>
        <taxon>Polystyrenella</taxon>
    </lineage>
</organism>
<evidence type="ECO:0000313" key="2">
    <source>
        <dbReference type="EMBL" id="QDU80526.1"/>
    </source>
</evidence>
<evidence type="ECO:0000313" key="3">
    <source>
        <dbReference type="Proteomes" id="UP000317178"/>
    </source>
</evidence>
<dbReference type="InterPro" id="IPR013097">
    <property type="entry name" value="Dabb"/>
</dbReference>
<protein>
    <submittedName>
        <fullName evidence="2">Stress responsive A/B Barrel Domain protein</fullName>
    </submittedName>
</protein>
<dbReference type="KEGG" id="plon:Pla110_22570"/>
<gene>
    <name evidence="2" type="ORF">Pla110_22570</name>
</gene>
<keyword evidence="3" id="KW-1185">Reference proteome</keyword>
<dbReference type="OrthoDB" id="9808130at2"/>
<dbReference type="AlphaFoldDB" id="A0A518CMR8"/>
<feature type="domain" description="Stress-response A/B barrel" evidence="1">
    <location>
        <begin position="2"/>
        <end position="93"/>
    </location>
</feature>
<proteinExistence type="predicted"/>
<dbReference type="Pfam" id="PF07876">
    <property type="entry name" value="Dabb"/>
    <property type="match status" value="1"/>
</dbReference>
<sequence>MIEHTVTFRLKPTVDRQTEEIFLNAALELSTIPGVQDFAVRQQVSPKNSHQYGITMNFDSQNEYDEYSAHPRHTEFIHSYWLKYVDDFQEADFQPLSMSSRSIS</sequence>
<dbReference type="SUPFAM" id="SSF54909">
    <property type="entry name" value="Dimeric alpha+beta barrel"/>
    <property type="match status" value="1"/>
</dbReference>
<dbReference type="Proteomes" id="UP000317178">
    <property type="component" value="Chromosome"/>
</dbReference>